<feature type="transmembrane region" description="Helical" evidence="6">
    <location>
        <begin position="141"/>
        <end position="165"/>
    </location>
</feature>
<evidence type="ECO:0000256" key="1">
    <source>
        <dbReference type="ARBA" id="ARBA00004651"/>
    </source>
</evidence>
<feature type="transmembrane region" description="Helical" evidence="6">
    <location>
        <begin position="281"/>
        <end position="302"/>
    </location>
</feature>
<dbReference type="InterPro" id="IPR032813">
    <property type="entry name" value="Na_H_antiport_N"/>
</dbReference>
<comment type="caution">
    <text evidence="9">The sequence shown here is derived from an EMBL/GenBank/DDBJ whole genome shotgun (WGS) entry which is preliminary data.</text>
</comment>
<keyword evidence="2" id="KW-1003">Cell membrane</keyword>
<protein>
    <submittedName>
        <fullName evidence="9">Putative histidine transporter YuiF (NhaC family)</fullName>
    </submittedName>
</protein>
<comment type="subcellular location">
    <subcellularLocation>
        <location evidence="1">Cell membrane</location>
        <topology evidence="1">Multi-pass membrane protein</topology>
    </subcellularLocation>
</comment>
<proteinExistence type="predicted"/>
<feature type="transmembrane region" description="Helical" evidence="6">
    <location>
        <begin position="100"/>
        <end position="121"/>
    </location>
</feature>
<keyword evidence="4 6" id="KW-1133">Transmembrane helix</keyword>
<dbReference type="EMBL" id="JACHNA010000001">
    <property type="protein sequence ID" value="MBB4736418.1"/>
    <property type="molecule type" value="Genomic_DNA"/>
</dbReference>
<dbReference type="AlphaFoldDB" id="A0A7W7GQH7"/>
<dbReference type="Proteomes" id="UP000540191">
    <property type="component" value="Unassembled WGS sequence"/>
</dbReference>
<evidence type="ECO:0000256" key="6">
    <source>
        <dbReference type="SAM" id="Phobius"/>
    </source>
</evidence>
<evidence type="ECO:0000256" key="3">
    <source>
        <dbReference type="ARBA" id="ARBA00022692"/>
    </source>
</evidence>
<feature type="domain" description="Putative Na+/H+ antiporter N-terminal" evidence="8">
    <location>
        <begin position="6"/>
        <end position="91"/>
    </location>
</feature>
<dbReference type="Pfam" id="PF03553">
    <property type="entry name" value="Na_H_antiporter"/>
    <property type="match status" value="1"/>
</dbReference>
<evidence type="ECO:0000259" key="8">
    <source>
        <dbReference type="Pfam" id="PF13726"/>
    </source>
</evidence>
<feature type="domain" description="Na+/H+ antiporter NhaC-like C-terminal" evidence="7">
    <location>
        <begin position="146"/>
        <end position="430"/>
    </location>
</feature>
<organism evidence="9 10">
    <name type="scientific">Micrococcus cohnii</name>
    <dbReference type="NCBI Taxonomy" id="993416"/>
    <lineage>
        <taxon>Bacteria</taxon>
        <taxon>Bacillati</taxon>
        <taxon>Actinomycetota</taxon>
        <taxon>Actinomycetes</taxon>
        <taxon>Micrococcales</taxon>
        <taxon>Micrococcaceae</taxon>
        <taxon>Micrococcus</taxon>
    </lineage>
</organism>
<dbReference type="InterPro" id="IPR052576">
    <property type="entry name" value="AA_Transporter-Related"/>
</dbReference>
<feature type="transmembrane region" description="Helical" evidence="6">
    <location>
        <begin position="322"/>
        <end position="345"/>
    </location>
</feature>
<feature type="transmembrane region" description="Helical" evidence="6">
    <location>
        <begin position="238"/>
        <end position="269"/>
    </location>
</feature>
<feature type="transmembrane region" description="Helical" evidence="6">
    <location>
        <begin position="12"/>
        <end position="42"/>
    </location>
</feature>
<dbReference type="RefSeq" id="WP_158497025.1">
    <property type="nucleotide sequence ID" value="NZ_JACHNA010000001.1"/>
</dbReference>
<dbReference type="PANTHER" id="PTHR37821:SF1">
    <property type="entry name" value="AMINO ACID TRANSPORTER YUIF-RELATED"/>
    <property type="match status" value="1"/>
</dbReference>
<dbReference type="Pfam" id="PF13726">
    <property type="entry name" value="Na_H_antiport_2"/>
    <property type="match status" value="1"/>
</dbReference>
<sequence>MDALANPVLISVLVLCLLALANVHVILALLVAALTAGLLAGLTPLETVDLLLSGLGDQGETALAYILLGILAVMVSRSGVTEKFVDVLLPWISGRRGATVFLLGGLACLSQNVVPVHIAFIPLLVPPLLTAFNRLRLDRRAVAAALTFGLKAPYLLVPLGFGLVFQGIVAQAMKDNGMELDSRLMPAAMAIPVACMFVGLLIAVFVTYRRPRDYAEVSTVFTERSAGADAPWNWRHTVVVAALAVSLVLQILTESMIIAALGGVLLMFLLRVEAWRDGERIVPEGVSMMGTIAFVMLLAAGYAKVLTETHSVDALVAHMGNWVGGSQFAAAVVMMAVGLVVTLGIGTSFGTVPVIAAIFVPLAASLGFSPLATAAMIGTAGALGDAGSPASDSTLGPTSGLNADGQHHHIWDTCVPTFLHYNIPLFIGGVTAGLLL</sequence>
<evidence type="ECO:0000256" key="4">
    <source>
        <dbReference type="ARBA" id="ARBA00022989"/>
    </source>
</evidence>
<evidence type="ECO:0000259" key="7">
    <source>
        <dbReference type="Pfam" id="PF03553"/>
    </source>
</evidence>
<evidence type="ECO:0000313" key="10">
    <source>
        <dbReference type="Proteomes" id="UP000540191"/>
    </source>
</evidence>
<evidence type="ECO:0000256" key="5">
    <source>
        <dbReference type="ARBA" id="ARBA00023136"/>
    </source>
</evidence>
<feature type="transmembrane region" description="Helical" evidence="6">
    <location>
        <begin position="352"/>
        <end position="372"/>
    </location>
</feature>
<keyword evidence="5 6" id="KW-0472">Membrane</keyword>
<gene>
    <name evidence="9" type="ORF">HDA30_001926</name>
</gene>
<feature type="transmembrane region" description="Helical" evidence="6">
    <location>
        <begin position="62"/>
        <end position="80"/>
    </location>
</feature>
<dbReference type="GO" id="GO:0005886">
    <property type="term" value="C:plasma membrane"/>
    <property type="evidence" value="ECO:0007669"/>
    <property type="project" value="UniProtKB-SubCell"/>
</dbReference>
<accession>A0A7W7GQH7</accession>
<dbReference type="InterPro" id="IPR018461">
    <property type="entry name" value="Na/H_Antiport_NhaC-like_C"/>
</dbReference>
<evidence type="ECO:0000256" key="2">
    <source>
        <dbReference type="ARBA" id="ARBA00022475"/>
    </source>
</evidence>
<keyword evidence="10" id="KW-1185">Reference proteome</keyword>
<dbReference type="PANTHER" id="PTHR37821">
    <property type="entry name" value="AMINO ACID TRANSPORTER YUIF-RELATED"/>
    <property type="match status" value="1"/>
</dbReference>
<keyword evidence="3 6" id="KW-0812">Transmembrane</keyword>
<reference evidence="9 10" key="1">
    <citation type="submission" date="2020-08" db="EMBL/GenBank/DDBJ databases">
        <title>Sequencing the genomes of 1000 actinobacteria strains.</title>
        <authorList>
            <person name="Klenk H.-P."/>
        </authorList>
    </citation>
    <scope>NUCLEOTIDE SEQUENCE [LARGE SCALE GENOMIC DNA]</scope>
    <source>
        <strain evidence="9 10">DSM 23974</strain>
    </source>
</reference>
<feature type="transmembrane region" description="Helical" evidence="6">
    <location>
        <begin position="186"/>
        <end position="208"/>
    </location>
</feature>
<evidence type="ECO:0000313" key="9">
    <source>
        <dbReference type="EMBL" id="MBB4736418.1"/>
    </source>
</evidence>
<name>A0A7W7GQH7_9MICC</name>